<dbReference type="SMART" id="SM00974">
    <property type="entry name" value="T5orf172"/>
    <property type="match status" value="1"/>
</dbReference>
<feature type="compositionally biased region" description="Acidic residues" evidence="1">
    <location>
        <begin position="559"/>
        <end position="577"/>
    </location>
</feature>
<dbReference type="eggNOG" id="ENOG502QWMU">
    <property type="taxonomic scope" value="Eukaryota"/>
</dbReference>
<accession>U4L1H6</accession>
<dbReference type="PANTHER" id="PTHR28094">
    <property type="entry name" value="MEIOTICALLY UP-REGULATED GENE 113 PROTEIN"/>
    <property type="match status" value="1"/>
</dbReference>
<reference evidence="3 4" key="1">
    <citation type="journal article" date="2013" name="PLoS Genet.">
        <title>The genome and development-dependent transcriptomes of Pyronema confluens: a window into fungal evolution.</title>
        <authorList>
            <person name="Traeger S."/>
            <person name="Altegoer F."/>
            <person name="Freitag M."/>
            <person name="Gabaldon T."/>
            <person name="Kempken F."/>
            <person name="Kumar A."/>
            <person name="Marcet-Houben M."/>
            <person name="Poggeler S."/>
            <person name="Stajich J.E."/>
            <person name="Nowrousian M."/>
        </authorList>
    </citation>
    <scope>NUCLEOTIDE SEQUENCE [LARGE SCALE GENOMIC DNA]</scope>
    <source>
        <strain evidence="4">CBS 100304</strain>
        <tissue evidence="3">Vegetative mycelium</tissue>
    </source>
</reference>
<dbReference type="Proteomes" id="UP000018144">
    <property type="component" value="Unassembled WGS sequence"/>
</dbReference>
<dbReference type="AlphaFoldDB" id="U4L1H6"/>
<evidence type="ECO:0000313" key="3">
    <source>
        <dbReference type="EMBL" id="CCX09276.1"/>
    </source>
</evidence>
<dbReference type="EMBL" id="HF935448">
    <property type="protein sequence ID" value="CCX09276.1"/>
    <property type="molecule type" value="Genomic_DNA"/>
</dbReference>
<name>U4L1H6_PYROM</name>
<feature type="domain" description="Bacteriophage T5 Orf172 DNA-binding" evidence="2">
    <location>
        <begin position="284"/>
        <end position="390"/>
    </location>
</feature>
<protein>
    <submittedName>
        <fullName evidence="3">Similar to Meiotically up-regulated gene 113 protein acc. no. Q10180</fullName>
    </submittedName>
</protein>
<dbReference type="STRING" id="1076935.U4L1H6"/>
<dbReference type="Pfam" id="PF10544">
    <property type="entry name" value="T5orf172"/>
    <property type="match status" value="1"/>
</dbReference>
<dbReference type="InterPro" id="IPR018306">
    <property type="entry name" value="Phage_T5_Orf172_DNA-bd"/>
</dbReference>
<feature type="region of interest" description="Disordered" evidence="1">
    <location>
        <begin position="12"/>
        <end position="75"/>
    </location>
</feature>
<feature type="region of interest" description="Disordered" evidence="1">
    <location>
        <begin position="397"/>
        <end position="577"/>
    </location>
</feature>
<organism evidence="3 4">
    <name type="scientific">Pyronema omphalodes (strain CBS 100304)</name>
    <name type="common">Pyronema confluens</name>
    <dbReference type="NCBI Taxonomy" id="1076935"/>
    <lineage>
        <taxon>Eukaryota</taxon>
        <taxon>Fungi</taxon>
        <taxon>Dikarya</taxon>
        <taxon>Ascomycota</taxon>
        <taxon>Pezizomycotina</taxon>
        <taxon>Pezizomycetes</taxon>
        <taxon>Pezizales</taxon>
        <taxon>Pyronemataceae</taxon>
        <taxon>Pyronema</taxon>
    </lineage>
</organism>
<dbReference type="InterPro" id="IPR053006">
    <property type="entry name" value="Meiosis_regulatory"/>
</dbReference>
<dbReference type="PANTHER" id="PTHR28094:SF2">
    <property type="entry name" value="BACTERIOPHAGE T5 ORF172 DNA-BINDING DOMAIN-CONTAINING PROTEIN"/>
    <property type="match status" value="1"/>
</dbReference>
<evidence type="ECO:0000313" key="4">
    <source>
        <dbReference type="Proteomes" id="UP000018144"/>
    </source>
</evidence>
<keyword evidence="4" id="KW-1185">Reference proteome</keyword>
<feature type="compositionally biased region" description="Low complexity" evidence="1">
    <location>
        <begin position="17"/>
        <end position="31"/>
    </location>
</feature>
<feature type="compositionally biased region" description="Basic and acidic residues" evidence="1">
    <location>
        <begin position="34"/>
        <end position="45"/>
    </location>
</feature>
<sequence>MDTLIEKVELLVSGEGSSTPTVKTTVVSTTKKVSRQDDPFKPAPKEDDDEEEESTYSPPKPPSPPPGGFRKDPPRRGFLARLFLSCCCIGGSDPEDEKHWSDKRREAELRQAAAAVVVEENFPHQPGRQKKPDVHVDFNSVPPTPPLPMMFPPKTPTSAIAKPTSWTQPSAVAAGLSPATPGSDDDDYEEINPVDPASLNKEQAKLIKLIPRTIHPRGLGRLQQELLKPFSPKDEPGYIYMFWLNDSPMSPASSPANTPGAQSPGNALLKAALASAPAATPSGSTPKLLFKIGRAVNVQRRLHQWQSQCGYNLSLIRYYPHTSASTPGEVARMVPNVNRVERLIHLELSATPGANPHHKCKSCGKTHKEWFEIEASRDGVLGVDAMIKRWIKFAEDTAGREQPAEGDIPKQTPVRKSPGAKQSSPSPTTSPVGSPSKKDAAGKQPKRPNPPPRKQATQGGIKMYETKPRARSSSRVRNEDSEVETEVETEPDTDEENRRKKAGGVSLKVPNSRGRASSTGANSLKPPGSRGRGRSPSVGARGKSPATPSKRGRKKRDSDDSDEEWAERDYEPEIEED</sequence>
<dbReference type="OrthoDB" id="2417614at2759"/>
<feature type="compositionally biased region" description="Low complexity" evidence="1">
    <location>
        <begin position="526"/>
        <end position="537"/>
    </location>
</feature>
<feature type="compositionally biased region" description="Pro residues" evidence="1">
    <location>
        <begin position="58"/>
        <end position="67"/>
    </location>
</feature>
<proteinExistence type="predicted"/>
<gene>
    <name evidence="3" type="ORF">PCON_08869</name>
</gene>
<feature type="compositionally biased region" description="Low complexity" evidence="1">
    <location>
        <begin position="423"/>
        <end position="435"/>
    </location>
</feature>
<feature type="compositionally biased region" description="Acidic residues" evidence="1">
    <location>
        <begin position="481"/>
        <end position="495"/>
    </location>
</feature>
<evidence type="ECO:0000259" key="2">
    <source>
        <dbReference type="SMART" id="SM00974"/>
    </source>
</evidence>
<evidence type="ECO:0000256" key="1">
    <source>
        <dbReference type="SAM" id="MobiDB-lite"/>
    </source>
</evidence>